<keyword evidence="3" id="KW-0812">Transmembrane</keyword>
<keyword evidence="2" id="KW-0446">Lipid-binding</keyword>
<dbReference type="InterPro" id="IPR014352">
    <property type="entry name" value="FERM/acyl-CoA-bd_prot_sf"/>
</dbReference>
<comment type="caution">
    <text evidence="5">The sequence shown here is derived from an EMBL/GenBank/DDBJ whole genome shotgun (WGS) entry which is preliminary data.</text>
</comment>
<reference evidence="5 6" key="1">
    <citation type="submission" date="2024-11" db="EMBL/GenBank/DDBJ databases">
        <title>A near-complete genome assembly of Cinchona calisaya.</title>
        <authorList>
            <person name="Lian D.C."/>
            <person name="Zhao X.W."/>
            <person name="Wei L."/>
        </authorList>
    </citation>
    <scope>NUCLEOTIDE SEQUENCE [LARGE SCALE GENOMIC DNA]</scope>
    <source>
        <tissue evidence="5">Nenye</tissue>
    </source>
</reference>
<evidence type="ECO:0000256" key="3">
    <source>
        <dbReference type="SAM" id="Phobius"/>
    </source>
</evidence>
<accession>A0ABD2Z6D2</accession>
<evidence type="ECO:0000256" key="1">
    <source>
        <dbReference type="ARBA" id="ARBA00005567"/>
    </source>
</evidence>
<keyword evidence="3" id="KW-1133">Transmembrane helix</keyword>
<dbReference type="EMBL" id="JBJUIK010000011">
    <property type="protein sequence ID" value="KAL3514391.1"/>
    <property type="molecule type" value="Genomic_DNA"/>
</dbReference>
<dbReference type="PANTHER" id="PTHR23310:SF105">
    <property type="entry name" value="ACYL-COA-BINDING DOMAIN-CONTAINING PROTEIN 5"/>
    <property type="match status" value="1"/>
</dbReference>
<evidence type="ECO:0000259" key="4">
    <source>
        <dbReference type="PROSITE" id="PS51228"/>
    </source>
</evidence>
<proteinExistence type="inferred from homology"/>
<gene>
    <name evidence="5" type="ORF">ACH5RR_027108</name>
</gene>
<dbReference type="Gene3D" id="1.20.80.10">
    <property type="match status" value="1"/>
</dbReference>
<dbReference type="GO" id="GO:0000062">
    <property type="term" value="F:fatty-acyl-CoA binding"/>
    <property type="evidence" value="ECO:0007669"/>
    <property type="project" value="UniProtKB-ARBA"/>
</dbReference>
<dbReference type="PANTHER" id="PTHR23310">
    <property type="entry name" value="ACYL-COA-BINDING PROTEIN, ACBP"/>
    <property type="match status" value="1"/>
</dbReference>
<evidence type="ECO:0000313" key="6">
    <source>
        <dbReference type="Proteomes" id="UP001630127"/>
    </source>
</evidence>
<evidence type="ECO:0000313" key="5">
    <source>
        <dbReference type="EMBL" id="KAL3514391.1"/>
    </source>
</evidence>
<evidence type="ECO:0000256" key="2">
    <source>
        <dbReference type="ARBA" id="ARBA00023121"/>
    </source>
</evidence>
<feature type="domain" description="ACB" evidence="4">
    <location>
        <begin position="356"/>
        <end position="448"/>
    </location>
</feature>
<keyword evidence="6" id="KW-1185">Reference proteome</keyword>
<dbReference type="PROSITE" id="PS51228">
    <property type="entry name" value="ACB_2"/>
    <property type="match status" value="1"/>
</dbReference>
<protein>
    <recommendedName>
        <fullName evidence="4">ACB domain-containing protein</fullName>
    </recommendedName>
</protein>
<feature type="transmembrane region" description="Helical" evidence="3">
    <location>
        <begin position="7"/>
        <end position="29"/>
    </location>
</feature>
<keyword evidence="3" id="KW-0472">Membrane</keyword>
<comment type="similarity">
    <text evidence="1">Belongs to the ACBP family.</text>
</comment>
<dbReference type="AlphaFoldDB" id="A0ABD2Z6D2"/>
<dbReference type="Proteomes" id="UP001630127">
    <property type="component" value="Unassembled WGS sequence"/>
</dbReference>
<sequence>MGLFLEIFLPAFMALVACFIIAKLVSFVVPSSSSSEENILDGMIGVEEIKLLDKGLKVERSKSKKKRVKFVDDDVVVVRNIDHFESSEKPIKDFQLCESMCEKVGILDKSLEAVCGFEGEGVDKESELMTCGDGNMEKDVKGDDIEGEKGSKDFGLLDEILSIEAVEEKNEDAKIGEFCGEKHDVFSSGLEGVVVGESMKNEEIGDESELILMNDGSEQNDAAVGGERLAANAEISEKELESEVIEERSEDSAIYAGKDKVYESKVQMLSGGVEDMVIGEKLKSAVELANDDIAIPQNEEGQVGSINEDVVIGTVEELSKENEGGEFILRDETVGDNAAAAAADDDDWEGIERSELERVFAGAINYVEYGGRAKDKQLVSLGSDVLMQLYGLHKLALEGPCHEPQPMAFKVSARAKWNAWQKLGSMSPEVAMEEYIKILSDTDPGWMLRSSAEDHKLGVYSGSHAKLSSIQDPQANFEVGRMKNEKVD</sequence>
<dbReference type="SUPFAM" id="SSF47027">
    <property type="entry name" value="Acyl-CoA binding protein"/>
    <property type="match status" value="1"/>
</dbReference>
<dbReference type="InterPro" id="IPR035984">
    <property type="entry name" value="Acyl-CoA-binding_sf"/>
</dbReference>
<dbReference type="InterPro" id="IPR000582">
    <property type="entry name" value="Acyl-CoA-binding_protein"/>
</dbReference>
<name>A0ABD2Z6D2_9GENT</name>
<organism evidence="5 6">
    <name type="scientific">Cinchona calisaya</name>
    <dbReference type="NCBI Taxonomy" id="153742"/>
    <lineage>
        <taxon>Eukaryota</taxon>
        <taxon>Viridiplantae</taxon>
        <taxon>Streptophyta</taxon>
        <taxon>Embryophyta</taxon>
        <taxon>Tracheophyta</taxon>
        <taxon>Spermatophyta</taxon>
        <taxon>Magnoliopsida</taxon>
        <taxon>eudicotyledons</taxon>
        <taxon>Gunneridae</taxon>
        <taxon>Pentapetalae</taxon>
        <taxon>asterids</taxon>
        <taxon>lamiids</taxon>
        <taxon>Gentianales</taxon>
        <taxon>Rubiaceae</taxon>
        <taxon>Cinchonoideae</taxon>
        <taxon>Cinchoneae</taxon>
        <taxon>Cinchona</taxon>
    </lineage>
</organism>
<dbReference type="Pfam" id="PF00887">
    <property type="entry name" value="ACBP"/>
    <property type="match status" value="1"/>
</dbReference>